<dbReference type="Proteomes" id="UP001190700">
    <property type="component" value="Unassembled WGS sequence"/>
</dbReference>
<feature type="domain" description="Ubiquitin-like" evidence="1">
    <location>
        <begin position="99"/>
        <end position="167"/>
    </location>
</feature>
<accession>A0AAE0EQC3</accession>
<dbReference type="AlphaFoldDB" id="A0AAE0EQC3"/>
<dbReference type="PROSITE" id="PS50053">
    <property type="entry name" value="UBIQUITIN_2"/>
    <property type="match status" value="1"/>
</dbReference>
<gene>
    <name evidence="2" type="ORF">CYMTET_52892</name>
</gene>
<evidence type="ECO:0000313" key="2">
    <source>
        <dbReference type="EMBL" id="KAK3236993.1"/>
    </source>
</evidence>
<protein>
    <recommendedName>
        <fullName evidence="1">Ubiquitin-like domain-containing protein</fullName>
    </recommendedName>
</protein>
<dbReference type="CDD" id="cd17039">
    <property type="entry name" value="Ubl_ubiquitin_like"/>
    <property type="match status" value="1"/>
</dbReference>
<name>A0AAE0EQC3_9CHLO</name>
<keyword evidence="3" id="KW-1185">Reference proteome</keyword>
<reference evidence="2 3" key="1">
    <citation type="journal article" date="2015" name="Genome Biol. Evol.">
        <title>Comparative Genomics of a Bacterivorous Green Alga Reveals Evolutionary Causalities and Consequences of Phago-Mixotrophic Mode of Nutrition.</title>
        <authorList>
            <person name="Burns J.A."/>
            <person name="Paasch A."/>
            <person name="Narechania A."/>
            <person name="Kim E."/>
        </authorList>
    </citation>
    <scope>NUCLEOTIDE SEQUENCE [LARGE SCALE GENOMIC DNA]</scope>
    <source>
        <strain evidence="2 3">PLY_AMNH</strain>
    </source>
</reference>
<organism evidence="2 3">
    <name type="scientific">Cymbomonas tetramitiformis</name>
    <dbReference type="NCBI Taxonomy" id="36881"/>
    <lineage>
        <taxon>Eukaryota</taxon>
        <taxon>Viridiplantae</taxon>
        <taxon>Chlorophyta</taxon>
        <taxon>Pyramimonadophyceae</taxon>
        <taxon>Pyramimonadales</taxon>
        <taxon>Pyramimonadaceae</taxon>
        <taxon>Cymbomonas</taxon>
    </lineage>
</organism>
<dbReference type="InterPro" id="IPR000626">
    <property type="entry name" value="Ubiquitin-like_dom"/>
</dbReference>
<evidence type="ECO:0000259" key="1">
    <source>
        <dbReference type="PROSITE" id="PS50053"/>
    </source>
</evidence>
<dbReference type="InterPro" id="IPR029071">
    <property type="entry name" value="Ubiquitin-like_domsf"/>
</dbReference>
<sequence>MPAVYPAASQFAAYTPYNNAPGSGRTGYWEIPPNNYDFYTEEEKYKPVVQADGGIMSMWEPMYNPTPEQAKIDREKAFETGVPHGYVPKGDRYAGQSTIKLLVRSELHTDEEYGGPFHVEVSPKMKIDDLRLLIKDKCGILPGLQKLAYAGKNFEDSNRTLEHYGVKYWHSKFPDWPITIRRF</sequence>
<comment type="caution">
    <text evidence="2">The sequence shown here is derived from an EMBL/GenBank/DDBJ whole genome shotgun (WGS) entry which is preliminary data.</text>
</comment>
<proteinExistence type="predicted"/>
<dbReference type="Pfam" id="PF00240">
    <property type="entry name" value="ubiquitin"/>
    <property type="match status" value="1"/>
</dbReference>
<evidence type="ECO:0000313" key="3">
    <source>
        <dbReference type="Proteomes" id="UP001190700"/>
    </source>
</evidence>
<dbReference type="Gene3D" id="3.10.20.90">
    <property type="entry name" value="Phosphatidylinositol 3-kinase Catalytic Subunit, Chain A, domain 1"/>
    <property type="match status" value="1"/>
</dbReference>
<dbReference type="EMBL" id="LGRX02034735">
    <property type="protein sequence ID" value="KAK3236993.1"/>
    <property type="molecule type" value="Genomic_DNA"/>
</dbReference>
<dbReference type="SUPFAM" id="SSF54236">
    <property type="entry name" value="Ubiquitin-like"/>
    <property type="match status" value="1"/>
</dbReference>